<dbReference type="NCBIfam" id="TIGR00711">
    <property type="entry name" value="efflux_EmrB"/>
    <property type="match status" value="1"/>
</dbReference>
<dbReference type="RefSeq" id="WP_089254326.1">
    <property type="nucleotide sequence ID" value="NZ_FZPH01000016.1"/>
</dbReference>
<keyword evidence="4" id="KW-1003">Cell membrane</keyword>
<evidence type="ECO:0000256" key="6">
    <source>
        <dbReference type="ARBA" id="ARBA00022989"/>
    </source>
</evidence>
<feature type="transmembrane region" description="Helical" evidence="8">
    <location>
        <begin position="21"/>
        <end position="42"/>
    </location>
</feature>
<feature type="transmembrane region" description="Helical" evidence="8">
    <location>
        <begin position="149"/>
        <end position="167"/>
    </location>
</feature>
<dbReference type="Gene3D" id="1.20.1250.20">
    <property type="entry name" value="MFS general substrate transporter like domains"/>
    <property type="match status" value="1"/>
</dbReference>
<dbReference type="PANTHER" id="PTHR42718:SF9">
    <property type="entry name" value="MAJOR FACILITATOR SUPERFAMILY MULTIDRUG TRANSPORTER MFSC"/>
    <property type="match status" value="1"/>
</dbReference>
<evidence type="ECO:0000256" key="7">
    <source>
        <dbReference type="ARBA" id="ARBA00023136"/>
    </source>
</evidence>
<evidence type="ECO:0000259" key="9">
    <source>
        <dbReference type="PROSITE" id="PS50850"/>
    </source>
</evidence>
<evidence type="ECO:0000256" key="8">
    <source>
        <dbReference type="SAM" id="Phobius"/>
    </source>
</evidence>
<protein>
    <submittedName>
        <fullName evidence="10">Drug resistance transporter, EmrB/QacA subfamily</fullName>
    </submittedName>
</protein>
<keyword evidence="3" id="KW-0813">Transport</keyword>
<evidence type="ECO:0000313" key="11">
    <source>
        <dbReference type="Proteomes" id="UP000198362"/>
    </source>
</evidence>
<dbReference type="InterPro" id="IPR011701">
    <property type="entry name" value="MFS"/>
</dbReference>
<keyword evidence="11" id="KW-1185">Reference proteome</keyword>
<dbReference type="PANTHER" id="PTHR42718">
    <property type="entry name" value="MAJOR FACILITATOR SUPERFAMILY MULTIDRUG TRANSPORTER MFSC"/>
    <property type="match status" value="1"/>
</dbReference>
<evidence type="ECO:0000256" key="3">
    <source>
        <dbReference type="ARBA" id="ARBA00022448"/>
    </source>
</evidence>
<accession>A0A239PBZ9</accession>
<dbReference type="Pfam" id="PF07690">
    <property type="entry name" value="MFS_1"/>
    <property type="match status" value="1"/>
</dbReference>
<evidence type="ECO:0000256" key="1">
    <source>
        <dbReference type="ARBA" id="ARBA00004651"/>
    </source>
</evidence>
<keyword evidence="5 8" id="KW-0812">Transmembrane</keyword>
<dbReference type="InterPro" id="IPR004638">
    <property type="entry name" value="EmrB-like"/>
</dbReference>
<evidence type="ECO:0000256" key="2">
    <source>
        <dbReference type="ARBA" id="ARBA00008537"/>
    </source>
</evidence>
<gene>
    <name evidence="10" type="ORF">SAMN05421812_116144</name>
</gene>
<feature type="transmembrane region" description="Helical" evidence="8">
    <location>
        <begin position="367"/>
        <end position="393"/>
    </location>
</feature>
<dbReference type="AlphaFoldDB" id="A0A239PBZ9"/>
<keyword evidence="7 8" id="KW-0472">Membrane</keyword>
<feature type="transmembrane region" description="Helical" evidence="8">
    <location>
        <begin position="236"/>
        <end position="258"/>
    </location>
</feature>
<feature type="transmembrane region" description="Helical" evidence="8">
    <location>
        <begin position="93"/>
        <end position="113"/>
    </location>
</feature>
<dbReference type="OrthoDB" id="9781469at2"/>
<evidence type="ECO:0000256" key="5">
    <source>
        <dbReference type="ARBA" id="ARBA00022692"/>
    </source>
</evidence>
<keyword evidence="6 8" id="KW-1133">Transmembrane helix</keyword>
<dbReference type="InterPro" id="IPR020846">
    <property type="entry name" value="MFS_dom"/>
</dbReference>
<dbReference type="CDD" id="cd17321">
    <property type="entry name" value="MFS_MMR_MDR_like"/>
    <property type="match status" value="1"/>
</dbReference>
<feature type="transmembrane region" description="Helical" evidence="8">
    <location>
        <begin position="414"/>
        <end position="432"/>
    </location>
</feature>
<dbReference type="PRINTS" id="PR01036">
    <property type="entry name" value="TCRTETB"/>
</dbReference>
<reference evidence="10 11" key="1">
    <citation type="submission" date="2017-06" db="EMBL/GenBank/DDBJ databases">
        <authorList>
            <person name="Kim H.J."/>
            <person name="Triplett B.A."/>
        </authorList>
    </citation>
    <scope>NUCLEOTIDE SEQUENCE [LARGE SCALE GENOMIC DNA]</scope>
    <source>
        <strain evidence="10 11">CGMCC 4.5593</strain>
    </source>
</reference>
<feature type="domain" description="Major facilitator superfamily (MFS) profile" evidence="9">
    <location>
        <begin position="24"/>
        <end position="470"/>
    </location>
</feature>
<feature type="transmembrane region" description="Helical" evidence="8">
    <location>
        <begin position="342"/>
        <end position="361"/>
    </location>
</feature>
<comment type="subcellular location">
    <subcellularLocation>
        <location evidence="1">Cell membrane</location>
        <topology evidence="1">Multi-pass membrane protein</topology>
    </subcellularLocation>
</comment>
<dbReference type="Proteomes" id="UP000198362">
    <property type="component" value="Unassembled WGS sequence"/>
</dbReference>
<name>A0A239PBZ9_9ACTN</name>
<sequence>MAGPPRQHVIRQAGQPPRARGLLVLAICCSSIFIVGLDTSALNVALPSIQQDFNASIQGAQWTLASYMLVLASFLIVSASIGDRIGRRRVFQVGLAVFALGSLLCALAPNLGWLIAFRILQGLGGSMLNPVALSIITNTFTEPRARAKAIGFWGATVGVSIAAGPILGGTLVQAFSWRAIFLINVPIAIAAYVLAGRYIRESMAAKRRRLDLFAQVLLVVLVGSLTYGIIELPMRGMSPAILGFFLGAAVVFVVLVWWELRRREPLIDLRFFRSPPFSGATAIALLAYTAQGGFLLLNTFYLQDVLAFSPVAAGLAILPMATLLAVFSPISGRVVARYGPRPSLLIGGLSVLVAGVITVIPHEDPHYFRLFFMYCLIGFGLGWTNAAITNTAVAGMPNRQAGVAAGIASTMRQLGQTLGVAIIGSIIAGQVVEVAQTPAFMRAYHISWAVIGAIGLANLVIGLVSTSPRAMRAAEVNTERMGAAARD</sequence>
<comment type="similarity">
    <text evidence="2">Belongs to the major facilitator superfamily. EmrB family.</text>
</comment>
<evidence type="ECO:0000313" key="10">
    <source>
        <dbReference type="EMBL" id="SNT64194.1"/>
    </source>
</evidence>
<organism evidence="10 11">
    <name type="scientific">Asanoa hainanensis</name>
    <dbReference type="NCBI Taxonomy" id="560556"/>
    <lineage>
        <taxon>Bacteria</taxon>
        <taxon>Bacillati</taxon>
        <taxon>Actinomycetota</taxon>
        <taxon>Actinomycetes</taxon>
        <taxon>Micromonosporales</taxon>
        <taxon>Micromonosporaceae</taxon>
        <taxon>Asanoa</taxon>
    </lineage>
</organism>
<feature type="transmembrane region" description="Helical" evidence="8">
    <location>
        <begin position="62"/>
        <end position="81"/>
    </location>
</feature>
<evidence type="ECO:0000256" key="4">
    <source>
        <dbReference type="ARBA" id="ARBA00022475"/>
    </source>
</evidence>
<feature type="transmembrane region" description="Helical" evidence="8">
    <location>
        <begin position="444"/>
        <end position="464"/>
    </location>
</feature>
<feature type="transmembrane region" description="Helical" evidence="8">
    <location>
        <begin position="119"/>
        <end position="137"/>
    </location>
</feature>
<feature type="transmembrane region" description="Helical" evidence="8">
    <location>
        <begin position="307"/>
        <end position="330"/>
    </location>
</feature>
<feature type="transmembrane region" description="Helical" evidence="8">
    <location>
        <begin position="179"/>
        <end position="200"/>
    </location>
</feature>
<feature type="transmembrane region" description="Helical" evidence="8">
    <location>
        <begin position="279"/>
        <end position="301"/>
    </location>
</feature>
<dbReference type="EMBL" id="FZPH01000016">
    <property type="protein sequence ID" value="SNT64194.1"/>
    <property type="molecule type" value="Genomic_DNA"/>
</dbReference>
<dbReference type="Gene3D" id="1.20.1720.10">
    <property type="entry name" value="Multidrug resistance protein D"/>
    <property type="match status" value="1"/>
</dbReference>
<proteinExistence type="inferred from homology"/>
<dbReference type="GO" id="GO:0022857">
    <property type="term" value="F:transmembrane transporter activity"/>
    <property type="evidence" value="ECO:0007669"/>
    <property type="project" value="InterPro"/>
</dbReference>
<dbReference type="SUPFAM" id="SSF103473">
    <property type="entry name" value="MFS general substrate transporter"/>
    <property type="match status" value="1"/>
</dbReference>
<dbReference type="PROSITE" id="PS50850">
    <property type="entry name" value="MFS"/>
    <property type="match status" value="1"/>
</dbReference>
<dbReference type="InterPro" id="IPR036259">
    <property type="entry name" value="MFS_trans_sf"/>
</dbReference>
<feature type="transmembrane region" description="Helical" evidence="8">
    <location>
        <begin position="212"/>
        <end position="230"/>
    </location>
</feature>
<dbReference type="GO" id="GO:0005886">
    <property type="term" value="C:plasma membrane"/>
    <property type="evidence" value="ECO:0007669"/>
    <property type="project" value="UniProtKB-SubCell"/>
</dbReference>